<reference evidence="1" key="1">
    <citation type="submission" date="2022-10" db="EMBL/GenBank/DDBJ databases">
        <title>YIM 151497 complete genome.</title>
        <authorList>
            <person name="Chen X."/>
        </authorList>
    </citation>
    <scope>NUCLEOTIDE SEQUENCE</scope>
    <source>
        <strain evidence="1">YIM 151497</strain>
    </source>
</reference>
<proteinExistence type="predicted"/>
<dbReference type="EMBL" id="CP107716">
    <property type="protein sequence ID" value="UYQ72754.1"/>
    <property type="molecule type" value="Genomic_DNA"/>
</dbReference>
<protein>
    <submittedName>
        <fullName evidence="1">Uncharacterized protein</fullName>
    </submittedName>
</protein>
<dbReference type="Proteomes" id="UP001163882">
    <property type="component" value="Chromosome"/>
</dbReference>
<accession>A0ABY6IQ58</accession>
<keyword evidence="2" id="KW-1185">Reference proteome</keyword>
<organism evidence="1 2">
    <name type="scientific">Pelagibacterium flavum</name>
    <dbReference type="NCBI Taxonomy" id="2984530"/>
    <lineage>
        <taxon>Bacteria</taxon>
        <taxon>Pseudomonadati</taxon>
        <taxon>Pseudomonadota</taxon>
        <taxon>Alphaproteobacteria</taxon>
        <taxon>Hyphomicrobiales</taxon>
        <taxon>Devosiaceae</taxon>
        <taxon>Pelagibacterium</taxon>
    </lineage>
</organism>
<evidence type="ECO:0000313" key="2">
    <source>
        <dbReference type="Proteomes" id="UP001163882"/>
    </source>
</evidence>
<sequence>MSREGILILIQHSAEILLHRMARIEAGNLEATTALIARERGAMMIEKAIERLDAPVSAKAEPTHQIDKSA</sequence>
<dbReference type="RefSeq" id="WP_264226360.1">
    <property type="nucleotide sequence ID" value="NZ_CP107716.1"/>
</dbReference>
<name>A0ABY6IQ58_9HYPH</name>
<evidence type="ECO:0000313" key="1">
    <source>
        <dbReference type="EMBL" id="UYQ72754.1"/>
    </source>
</evidence>
<gene>
    <name evidence="1" type="ORF">OF122_02960</name>
</gene>